<dbReference type="EMBL" id="BART01040951">
    <property type="protein sequence ID" value="GAH21959.1"/>
    <property type="molecule type" value="Genomic_DNA"/>
</dbReference>
<dbReference type="AlphaFoldDB" id="X1EXU3"/>
<comment type="caution">
    <text evidence="3">The sequence shown here is derived from an EMBL/GenBank/DDBJ whole genome shotgun (WGS) entry which is preliminary data.</text>
</comment>
<accession>X1EXU3</accession>
<dbReference type="GO" id="GO:0006979">
    <property type="term" value="P:response to oxidative stress"/>
    <property type="evidence" value="ECO:0007669"/>
    <property type="project" value="TreeGrafter"/>
</dbReference>
<dbReference type="PANTHER" id="PTHR32154:SF0">
    <property type="entry name" value="PYRUVATE-FLAVODOXIN OXIDOREDUCTASE-RELATED"/>
    <property type="match status" value="1"/>
</dbReference>
<evidence type="ECO:0000256" key="1">
    <source>
        <dbReference type="ARBA" id="ARBA00023002"/>
    </source>
</evidence>
<dbReference type="SUPFAM" id="SSF52518">
    <property type="entry name" value="Thiamin diphosphate-binding fold (THDP-binding)"/>
    <property type="match status" value="1"/>
</dbReference>
<organism evidence="3">
    <name type="scientific">marine sediment metagenome</name>
    <dbReference type="NCBI Taxonomy" id="412755"/>
    <lineage>
        <taxon>unclassified sequences</taxon>
        <taxon>metagenomes</taxon>
        <taxon>ecological metagenomes</taxon>
    </lineage>
</organism>
<gene>
    <name evidence="3" type="ORF">S01H4_66265</name>
</gene>
<dbReference type="InterPro" id="IPR029061">
    <property type="entry name" value="THDP-binding"/>
</dbReference>
<dbReference type="Gene3D" id="3.40.50.970">
    <property type="match status" value="1"/>
</dbReference>
<dbReference type="InterPro" id="IPR002880">
    <property type="entry name" value="Pyrv_Fd/Flavodoxin_OxRdtase_N"/>
</dbReference>
<protein>
    <recommendedName>
        <fullName evidence="2">Pyruvate flavodoxin/ferredoxin oxidoreductase pyrimidine binding domain-containing protein</fullName>
    </recommendedName>
</protein>
<evidence type="ECO:0000259" key="2">
    <source>
        <dbReference type="Pfam" id="PF01855"/>
    </source>
</evidence>
<dbReference type="PANTHER" id="PTHR32154">
    <property type="entry name" value="PYRUVATE-FLAVODOXIN OXIDOREDUCTASE-RELATED"/>
    <property type="match status" value="1"/>
</dbReference>
<evidence type="ECO:0000313" key="3">
    <source>
        <dbReference type="EMBL" id="GAH21959.1"/>
    </source>
</evidence>
<dbReference type="InterPro" id="IPR050722">
    <property type="entry name" value="Pyruvate:ferred/Flavod_OxRd"/>
</dbReference>
<sequence length="74" mass="7665">MAKKHVEVGTTAVAMAMRQINPDVVAAYPITPQTAIVQTFSQYVADGKVDTELITVESEHSAMSACVGAAAAGN</sequence>
<name>X1EXU3_9ZZZZ</name>
<keyword evidence="1" id="KW-0560">Oxidoreductase</keyword>
<reference evidence="3" key="1">
    <citation type="journal article" date="2014" name="Front. Microbiol.">
        <title>High frequency of phylogenetically diverse reductive dehalogenase-homologous genes in deep subseafloor sedimentary metagenomes.</title>
        <authorList>
            <person name="Kawai M."/>
            <person name="Futagami T."/>
            <person name="Toyoda A."/>
            <person name="Takaki Y."/>
            <person name="Nishi S."/>
            <person name="Hori S."/>
            <person name="Arai W."/>
            <person name="Tsubouchi T."/>
            <person name="Morono Y."/>
            <person name="Uchiyama I."/>
            <person name="Ito T."/>
            <person name="Fujiyama A."/>
            <person name="Inagaki F."/>
            <person name="Takami H."/>
        </authorList>
    </citation>
    <scope>NUCLEOTIDE SEQUENCE</scope>
    <source>
        <strain evidence="3">Expedition CK06-06</strain>
    </source>
</reference>
<dbReference type="GO" id="GO:0016491">
    <property type="term" value="F:oxidoreductase activity"/>
    <property type="evidence" value="ECO:0007669"/>
    <property type="project" value="UniProtKB-KW"/>
</dbReference>
<proteinExistence type="predicted"/>
<dbReference type="CDD" id="cd07034">
    <property type="entry name" value="TPP_PYR_PFOR_IOR-alpha_like"/>
    <property type="match status" value="1"/>
</dbReference>
<feature type="non-terminal residue" evidence="3">
    <location>
        <position position="74"/>
    </location>
</feature>
<feature type="domain" description="Pyruvate flavodoxin/ferredoxin oxidoreductase pyrimidine binding" evidence="2">
    <location>
        <begin position="16"/>
        <end position="73"/>
    </location>
</feature>
<dbReference type="Pfam" id="PF01855">
    <property type="entry name" value="POR_N"/>
    <property type="match status" value="1"/>
</dbReference>